<evidence type="ECO:0000256" key="1">
    <source>
        <dbReference type="SAM" id="Phobius"/>
    </source>
</evidence>
<gene>
    <name evidence="3" type="ORF">SAMN04487997_0138</name>
</gene>
<keyword evidence="1" id="KW-1133">Transmembrane helix</keyword>
<keyword evidence="4" id="KW-1185">Reference proteome</keyword>
<reference evidence="3 4" key="1">
    <citation type="submission" date="2016-10" db="EMBL/GenBank/DDBJ databases">
        <authorList>
            <person name="de Groot N.N."/>
        </authorList>
    </citation>
    <scope>NUCLEOTIDE SEQUENCE [LARGE SCALE GENOMIC DNA]</scope>
    <source>
        <strain evidence="3 4">DSM 26515</strain>
    </source>
</reference>
<keyword evidence="1" id="KW-0472">Membrane</keyword>
<dbReference type="Proteomes" id="UP000199420">
    <property type="component" value="Unassembled WGS sequence"/>
</dbReference>
<evidence type="ECO:0000313" key="3">
    <source>
        <dbReference type="EMBL" id="SEJ53595.1"/>
    </source>
</evidence>
<feature type="transmembrane region" description="Helical" evidence="1">
    <location>
        <begin position="62"/>
        <end position="80"/>
    </location>
</feature>
<organism evidence="3 4">
    <name type="scientific">Frateuria terrea</name>
    <dbReference type="NCBI Taxonomy" id="529704"/>
    <lineage>
        <taxon>Bacteria</taxon>
        <taxon>Pseudomonadati</taxon>
        <taxon>Pseudomonadota</taxon>
        <taxon>Gammaproteobacteria</taxon>
        <taxon>Lysobacterales</taxon>
        <taxon>Rhodanobacteraceae</taxon>
        <taxon>Frateuria</taxon>
    </lineage>
</organism>
<dbReference type="EMBL" id="FNYC01000011">
    <property type="protein sequence ID" value="SEJ53595.1"/>
    <property type="molecule type" value="Genomic_DNA"/>
</dbReference>
<feature type="domain" description="DUF4328" evidence="2">
    <location>
        <begin position="56"/>
        <end position="198"/>
    </location>
</feature>
<feature type="transmembrane region" description="Helical" evidence="1">
    <location>
        <begin position="173"/>
        <end position="193"/>
    </location>
</feature>
<name>A0A1H6ZXR7_9GAMM</name>
<sequence length="224" mass="24903">MLGNGVRGVLAAFVLLTLAVVGVMFHGLQLLQQGIDAGISTGLQDELASAGRLQLNLFRLQLVLMLACYAWAGCWIYRVACNVRALGAKGLDDSPGWAVGWYAVPFMNLMRPMRAMTQVWLASRAPARWQKLGTPRLLAAWWAFWIAGNLSYWFVTQYLRPEHTFEGLHTQQMLLLCGQALNLVAAALFLLVVSRLTRMQMEEHERQQAAPAVRTSSLADAFVL</sequence>
<keyword evidence="1" id="KW-0812">Transmembrane</keyword>
<dbReference type="InterPro" id="IPR025565">
    <property type="entry name" value="DUF4328"/>
</dbReference>
<feature type="transmembrane region" description="Helical" evidence="1">
    <location>
        <begin position="6"/>
        <end position="25"/>
    </location>
</feature>
<dbReference type="STRING" id="529704.SAMN02927913_0140"/>
<evidence type="ECO:0000259" key="2">
    <source>
        <dbReference type="Pfam" id="PF14219"/>
    </source>
</evidence>
<feature type="transmembrane region" description="Helical" evidence="1">
    <location>
        <begin position="134"/>
        <end position="153"/>
    </location>
</feature>
<proteinExistence type="predicted"/>
<accession>A0A1H6ZXR7</accession>
<dbReference type="RefSeq" id="WP_175483824.1">
    <property type="nucleotide sequence ID" value="NZ_FNYC01000011.1"/>
</dbReference>
<dbReference type="AlphaFoldDB" id="A0A1H6ZXR7"/>
<evidence type="ECO:0000313" key="4">
    <source>
        <dbReference type="Proteomes" id="UP000199420"/>
    </source>
</evidence>
<protein>
    <recommendedName>
        <fullName evidence="2">DUF4328 domain-containing protein</fullName>
    </recommendedName>
</protein>
<dbReference type="Pfam" id="PF14219">
    <property type="entry name" value="DUF4328"/>
    <property type="match status" value="1"/>
</dbReference>